<proteinExistence type="predicted"/>
<keyword evidence="2" id="KW-1185">Reference proteome</keyword>
<gene>
    <name evidence="1" type="ORF">ACEZDJ_05910</name>
</gene>
<sequence length="156" mass="16205">MSRMRGKWIVIAGVITVAVAGTIVWTEQGEGTEFPFTGRLMAFGMVPNGHGGCEGTPVNGSGDVVPGAPVKVFDVSGKLLGTGKLSTGDPESSDLTTGACNFAFKVPNVPLGQSTYGLLFPDQDQVMVPARTAESGMTLVGYNASLQGRNNRLESP</sequence>
<accession>A0ABV6UH85</accession>
<protein>
    <recommendedName>
        <fullName evidence="3">DUF4352 domain-containing protein</fullName>
    </recommendedName>
</protein>
<evidence type="ECO:0000313" key="1">
    <source>
        <dbReference type="EMBL" id="MFC1400814.1"/>
    </source>
</evidence>
<reference evidence="1 2" key="1">
    <citation type="submission" date="2024-09" db="EMBL/GenBank/DDBJ databases">
        <authorList>
            <person name="Lee S.D."/>
        </authorList>
    </citation>
    <scope>NUCLEOTIDE SEQUENCE [LARGE SCALE GENOMIC DNA]</scope>
    <source>
        <strain evidence="1 2">N1-5</strain>
    </source>
</reference>
<dbReference type="RefSeq" id="WP_030253840.1">
    <property type="nucleotide sequence ID" value="NZ_JBHEZZ010000002.1"/>
</dbReference>
<evidence type="ECO:0008006" key="3">
    <source>
        <dbReference type="Google" id="ProtNLM"/>
    </source>
</evidence>
<dbReference type="Proteomes" id="UP001592528">
    <property type="component" value="Unassembled WGS sequence"/>
</dbReference>
<evidence type="ECO:0000313" key="2">
    <source>
        <dbReference type="Proteomes" id="UP001592528"/>
    </source>
</evidence>
<organism evidence="1 2">
    <name type="scientific">Streptacidiphilus cavernicola</name>
    <dbReference type="NCBI Taxonomy" id="3342716"/>
    <lineage>
        <taxon>Bacteria</taxon>
        <taxon>Bacillati</taxon>
        <taxon>Actinomycetota</taxon>
        <taxon>Actinomycetes</taxon>
        <taxon>Kitasatosporales</taxon>
        <taxon>Streptomycetaceae</taxon>
        <taxon>Streptacidiphilus</taxon>
    </lineage>
</organism>
<dbReference type="EMBL" id="JBHEZZ010000002">
    <property type="protein sequence ID" value="MFC1400814.1"/>
    <property type="molecule type" value="Genomic_DNA"/>
</dbReference>
<name>A0ABV6UH85_9ACTN</name>
<comment type="caution">
    <text evidence="1">The sequence shown here is derived from an EMBL/GenBank/DDBJ whole genome shotgun (WGS) entry which is preliminary data.</text>
</comment>